<dbReference type="RefSeq" id="WP_109565938.1">
    <property type="nucleotide sequence ID" value="NZ_QGDJ01000014.1"/>
</dbReference>
<reference evidence="2 4" key="2">
    <citation type="submission" date="2018-03" db="EMBL/GenBank/DDBJ databases">
        <title>Genomic Encyclopedia of Archaeal and Bacterial Type Strains, Phase II (KMG-II): from individual species to whole genera.</title>
        <authorList>
            <person name="Goeker M."/>
        </authorList>
    </citation>
    <scope>NUCLEOTIDE SEQUENCE [LARGE SCALE GENOMIC DNA]</scope>
    <source>
        <strain evidence="2 4">DSM 25227</strain>
    </source>
</reference>
<sequence>MTALRSRFEDQNADLVALLKELSGETVIYVPNHGNAGDSLIAAATYQLLATYGVEYEVMSAPQHLARVEGRTILLGGGGNLVPLYSTMATLMRAAIGRANRVVLLPHSVRGNEELLAELPPETVLFCREALSFEHARRHAARAQVHFGHDLGLYADLDLLDAQAQAEGFAGEFAEMVAEKAGISPEALRGKDLSCIRGGAEGTVKRQGRNFDASTYFRFGVLPGGAEKAAWMLAEFVRLGRTVRTNRLHVGIAAGLAGIETVLLDNNYGKISGVYMHSMRDHFPHVTFEGEAVTQDPFSA</sequence>
<evidence type="ECO:0000259" key="1">
    <source>
        <dbReference type="Pfam" id="PF04230"/>
    </source>
</evidence>
<dbReference type="OrthoDB" id="5242601at2"/>
<dbReference type="GO" id="GO:0016740">
    <property type="term" value="F:transferase activity"/>
    <property type="evidence" value="ECO:0007669"/>
    <property type="project" value="UniProtKB-KW"/>
</dbReference>
<dbReference type="EMBL" id="UETC01000014">
    <property type="protein sequence ID" value="SSA50568.1"/>
    <property type="molecule type" value="Genomic_DNA"/>
</dbReference>
<evidence type="ECO:0000313" key="5">
    <source>
        <dbReference type="Proteomes" id="UP000251571"/>
    </source>
</evidence>
<keyword evidence="4" id="KW-1185">Reference proteome</keyword>
<evidence type="ECO:0000313" key="2">
    <source>
        <dbReference type="EMBL" id="PWJ13242.1"/>
    </source>
</evidence>
<dbReference type="Proteomes" id="UP000245839">
    <property type="component" value="Unassembled WGS sequence"/>
</dbReference>
<dbReference type="AlphaFoldDB" id="A0A2Y9B4Y4"/>
<dbReference type="InterPro" id="IPR007345">
    <property type="entry name" value="Polysacch_pyruvyl_Trfase"/>
</dbReference>
<proteinExistence type="predicted"/>
<reference evidence="3 5" key="1">
    <citation type="submission" date="2016-10" db="EMBL/GenBank/DDBJ databases">
        <authorList>
            <person name="Cai Z."/>
        </authorList>
    </citation>
    <scope>NUCLEOTIDE SEQUENCE [LARGE SCALE GENOMIC DNA]</scope>
    <source>
        <strain evidence="3 5">DSM 25227</strain>
    </source>
</reference>
<dbReference type="Proteomes" id="UP000251571">
    <property type="component" value="Unassembled WGS sequence"/>
</dbReference>
<accession>A0A2Y9B4Y4</accession>
<dbReference type="Pfam" id="PF04230">
    <property type="entry name" value="PS_pyruv_trans"/>
    <property type="match status" value="1"/>
</dbReference>
<keyword evidence="3" id="KW-0808">Transferase</keyword>
<organism evidence="3 5">
    <name type="scientific">Jannaschia seohaensis</name>
    <dbReference type="NCBI Taxonomy" id="475081"/>
    <lineage>
        <taxon>Bacteria</taxon>
        <taxon>Pseudomonadati</taxon>
        <taxon>Pseudomonadota</taxon>
        <taxon>Alphaproteobacteria</taxon>
        <taxon>Rhodobacterales</taxon>
        <taxon>Roseobacteraceae</taxon>
        <taxon>Jannaschia</taxon>
    </lineage>
</organism>
<feature type="domain" description="Polysaccharide pyruvyl transferase" evidence="1">
    <location>
        <begin position="35"/>
        <end position="267"/>
    </location>
</feature>
<dbReference type="EMBL" id="QGDJ01000014">
    <property type="protein sequence ID" value="PWJ13242.1"/>
    <property type="molecule type" value="Genomic_DNA"/>
</dbReference>
<evidence type="ECO:0000313" key="3">
    <source>
        <dbReference type="EMBL" id="SSA50568.1"/>
    </source>
</evidence>
<protein>
    <submittedName>
        <fullName evidence="2">Exopolysaccharide biosynthesis predicted pyruvyl transferase EpsI</fullName>
    </submittedName>
    <submittedName>
        <fullName evidence="3">Exopolysaccharide biosynthesis protein EpsI, predicted pyruvyl transferase</fullName>
    </submittedName>
</protein>
<gene>
    <name evidence="2" type="ORF">BCF38_1144</name>
    <name evidence="3" type="ORF">SAMN05421539_1144</name>
</gene>
<name>A0A2Y9B4Y4_9RHOB</name>
<evidence type="ECO:0000313" key="4">
    <source>
        <dbReference type="Proteomes" id="UP000245839"/>
    </source>
</evidence>